<reference evidence="1 2" key="1">
    <citation type="submission" date="2018-06" db="EMBL/GenBank/DDBJ databases">
        <title>Genomic Encyclopedia of Archaeal and Bacterial Type Strains, Phase II (KMG-II): from individual species to whole genera.</title>
        <authorList>
            <person name="Goeker M."/>
        </authorList>
    </citation>
    <scope>NUCLEOTIDE SEQUENCE [LARGE SCALE GENOMIC DNA]</scope>
    <source>
        <strain evidence="1 2">DSM 23857</strain>
    </source>
</reference>
<evidence type="ECO:0000313" key="2">
    <source>
        <dbReference type="Proteomes" id="UP000249547"/>
    </source>
</evidence>
<accession>A0A327QA21</accession>
<evidence type="ECO:0000313" key="1">
    <source>
        <dbReference type="EMBL" id="RAJ01486.1"/>
    </source>
</evidence>
<protein>
    <submittedName>
        <fullName evidence="1">Uncharacterized protein</fullName>
    </submittedName>
</protein>
<gene>
    <name evidence="1" type="ORF">LX64_03701</name>
</gene>
<proteinExistence type="predicted"/>
<sequence length="124" mass="13650">MAKRIKVTNLDTLELEVARLKVEARLLERELGERGAYLKENFKGMAMNSVVPGIANSGVLGFVGKIGKLAWESGKAKSVLSTALMTALEFVAVRFGIKLANNFTTRRRRKKAERAAEKAAERGE</sequence>
<keyword evidence="2" id="KW-1185">Reference proteome</keyword>
<comment type="caution">
    <text evidence="1">The sequence shown here is derived from an EMBL/GenBank/DDBJ whole genome shotgun (WGS) entry which is preliminary data.</text>
</comment>
<dbReference type="Proteomes" id="UP000249547">
    <property type="component" value="Unassembled WGS sequence"/>
</dbReference>
<dbReference type="EMBL" id="QLLL01000007">
    <property type="protein sequence ID" value="RAJ01486.1"/>
    <property type="molecule type" value="Genomic_DNA"/>
</dbReference>
<dbReference type="AlphaFoldDB" id="A0A327QA21"/>
<organism evidence="1 2">
    <name type="scientific">Chitinophaga skermanii</name>
    <dbReference type="NCBI Taxonomy" id="331697"/>
    <lineage>
        <taxon>Bacteria</taxon>
        <taxon>Pseudomonadati</taxon>
        <taxon>Bacteroidota</taxon>
        <taxon>Chitinophagia</taxon>
        <taxon>Chitinophagales</taxon>
        <taxon>Chitinophagaceae</taxon>
        <taxon>Chitinophaga</taxon>
    </lineage>
</organism>
<name>A0A327QA21_9BACT</name>